<organism evidence="1 2">
    <name type="scientific">Pseudolabrys taiwanensis</name>
    <dbReference type="NCBI Taxonomy" id="331696"/>
    <lineage>
        <taxon>Bacteria</taxon>
        <taxon>Pseudomonadati</taxon>
        <taxon>Pseudomonadota</taxon>
        <taxon>Alphaproteobacteria</taxon>
        <taxon>Hyphomicrobiales</taxon>
        <taxon>Xanthobacteraceae</taxon>
        <taxon>Pseudolabrys</taxon>
    </lineage>
</organism>
<protein>
    <submittedName>
        <fullName evidence="1">Uncharacterized protein</fullName>
    </submittedName>
</protein>
<evidence type="ECO:0000313" key="1">
    <source>
        <dbReference type="EMBL" id="AXK82280.1"/>
    </source>
</evidence>
<reference evidence="1 2" key="1">
    <citation type="submission" date="2018-07" db="EMBL/GenBank/DDBJ databases">
        <authorList>
            <person name="Quirk P.G."/>
            <person name="Krulwich T.A."/>
        </authorList>
    </citation>
    <scope>NUCLEOTIDE SEQUENCE [LARGE SCALE GENOMIC DNA]</scope>
    <source>
        <strain evidence="1 2">CC-BB4</strain>
    </source>
</reference>
<dbReference type="EMBL" id="CP031417">
    <property type="protein sequence ID" value="AXK82280.1"/>
    <property type="molecule type" value="Genomic_DNA"/>
</dbReference>
<keyword evidence="2" id="KW-1185">Reference proteome</keyword>
<dbReference type="Proteomes" id="UP000254889">
    <property type="component" value="Chromosome"/>
</dbReference>
<sequence length="63" mass="7048">MRSFGEGFRSEASTWRFSAQQVILLIDSAVHLPRLKQAQLRTIAADRRYPEAPSKAGDGTDDK</sequence>
<proteinExistence type="predicted"/>
<gene>
    <name evidence="1" type="ORF">DW352_18175</name>
</gene>
<evidence type="ECO:0000313" key="2">
    <source>
        <dbReference type="Proteomes" id="UP000254889"/>
    </source>
</evidence>
<accession>A0A345ZZD3</accession>
<name>A0A345ZZD3_9HYPH</name>
<dbReference type="AlphaFoldDB" id="A0A345ZZD3"/>
<dbReference type="KEGG" id="ptaw:DW352_18175"/>